<dbReference type="GO" id="GO:0046076">
    <property type="term" value="P:dTTP catabolic process"/>
    <property type="evidence" value="ECO:0007669"/>
    <property type="project" value="TreeGrafter"/>
</dbReference>
<dbReference type="Gene3D" id="1.10.287.1080">
    <property type="entry name" value="MazG-like"/>
    <property type="match status" value="1"/>
</dbReference>
<dbReference type="GO" id="GO:0006203">
    <property type="term" value="P:dGTP catabolic process"/>
    <property type="evidence" value="ECO:0007669"/>
    <property type="project" value="TreeGrafter"/>
</dbReference>
<dbReference type="InterPro" id="IPR011551">
    <property type="entry name" value="NTP_PyrPHydrolase_MazG"/>
</dbReference>
<proteinExistence type="predicted"/>
<protein>
    <submittedName>
        <fullName evidence="1">Nucleoside triphosphate pyrophosphohydrolase</fullName>
    </submittedName>
</protein>
<organism evidence="1 2">
    <name type="scientific">Candidatus Stercoripulliclostridium pullicola</name>
    <dbReference type="NCBI Taxonomy" id="2840953"/>
    <lineage>
        <taxon>Bacteria</taxon>
        <taxon>Bacillati</taxon>
        <taxon>Bacillota</taxon>
        <taxon>Clostridia</taxon>
        <taxon>Eubacteriales</taxon>
        <taxon>Candidatus Stercoripulliclostridium</taxon>
    </lineage>
</organism>
<sequence>AKAVEKGYRGIEDKIASVPVTFGALMRAYKVQKIIKKTGFDFACAGDAEAKILEEVKEFDSATSPEEREKEGGDMLFAVVNTLRMYDIDPETALNGTTNRFIRRFLYVEKKCREAGVELTKENIDVMEKFYQESKAFEGKQA</sequence>
<accession>A0A940DGI0</accession>
<reference evidence="1" key="1">
    <citation type="submission" date="2020-10" db="EMBL/GenBank/DDBJ databases">
        <authorList>
            <person name="Gilroy R."/>
        </authorList>
    </citation>
    <scope>NUCLEOTIDE SEQUENCE</scope>
    <source>
        <strain evidence="1">517</strain>
    </source>
</reference>
<dbReference type="GO" id="GO:0046061">
    <property type="term" value="P:dATP catabolic process"/>
    <property type="evidence" value="ECO:0007669"/>
    <property type="project" value="TreeGrafter"/>
</dbReference>
<gene>
    <name evidence="1" type="ORF">IAB16_03145</name>
</gene>
<dbReference type="PANTHER" id="PTHR30522:SF0">
    <property type="entry name" value="NUCLEOSIDE TRIPHOSPHATE PYROPHOSPHOHYDROLASE"/>
    <property type="match status" value="1"/>
</dbReference>
<comment type="caution">
    <text evidence="1">The sequence shown here is derived from an EMBL/GenBank/DDBJ whole genome shotgun (WGS) entry which is preliminary data.</text>
</comment>
<dbReference type="GO" id="GO:0046047">
    <property type="term" value="P:TTP catabolic process"/>
    <property type="evidence" value="ECO:0007669"/>
    <property type="project" value="TreeGrafter"/>
</dbReference>
<dbReference type="GO" id="GO:0046081">
    <property type="term" value="P:dUTP catabolic process"/>
    <property type="evidence" value="ECO:0007669"/>
    <property type="project" value="TreeGrafter"/>
</dbReference>
<name>A0A940DGI0_9FIRM</name>
<dbReference type="CDD" id="cd11529">
    <property type="entry name" value="NTP-PPase_MazG_Cterm"/>
    <property type="match status" value="1"/>
</dbReference>
<dbReference type="GO" id="GO:0047429">
    <property type="term" value="F:nucleoside triphosphate diphosphatase activity"/>
    <property type="evidence" value="ECO:0007669"/>
    <property type="project" value="InterPro"/>
</dbReference>
<reference evidence="1" key="2">
    <citation type="journal article" date="2021" name="PeerJ">
        <title>Extensive microbial diversity within the chicken gut microbiome revealed by metagenomics and culture.</title>
        <authorList>
            <person name="Gilroy R."/>
            <person name="Ravi A."/>
            <person name="Getino M."/>
            <person name="Pursley I."/>
            <person name="Horton D.L."/>
            <person name="Alikhan N.F."/>
            <person name="Baker D."/>
            <person name="Gharbi K."/>
            <person name="Hall N."/>
            <person name="Watson M."/>
            <person name="Adriaenssens E.M."/>
            <person name="Foster-Nyarko E."/>
            <person name="Jarju S."/>
            <person name="Secka A."/>
            <person name="Antonio M."/>
            <person name="Oren A."/>
            <person name="Chaudhuri R.R."/>
            <person name="La Ragione R."/>
            <person name="Hildebrand F."/>
            <person name="Pallen M.J."/>
        </authorList>
    </citation>
    <scope>NUCLEOTIDE SEQUENCE</scope>
    <source>
        <strain evidence="1">517</strain>
    </source>
</reference>
<dbReference type="InterPro" id="IPR048011">
    <property type="entry name" value="NTP-PPase_MazG-like_C"/>
</dbReference>
<dbReference type="PANTHER" id="PTHR30522">
    <property type="entry name" value="NUCLEOSIDE TRIPHOSPHATE PYROPHOSPHOHYDROLASE"/>
    <property type="match status" value="1"/>
</dbReference>
<evidence type="ECO:0000313" key="1">
    <source>
        <dbReference type="EMBL" id="MBO8423996.1"/>
    </source>
</evidence>
<feature type="non-terminal residue" evidence="1">
    <location>
        <position position="1"/>
    </location>
</feature>
<dbReference type="EMBL" id="JADINF010000074">
    <property type="protein sequence ID" value="MBO8423996.1"/>
    <property type="molecule type" value="Genomic_DNA"/>
</dbReference>
<dbReference type="SUPFAM" id="SSF101386">
    <property type="entry name" value="all-alpha NTP pyrophosphatases"/>
    <property type="match status" value="1"/>
</dbReference>
<dbReference type="AlphaFoldDB" id="A0A940DGI0"/>
<dbReference type="GO" id="GO:0046052">
    <property type="term" value="P:UTP catabolic process"/>
    <property type="evidence" value="ECO:0007669"/>
    <property type="project" value="TreeGrafter"/>
</dbReference>
<dbReference type="Proteomes" id="UP000727857">
    <property type="component" value="Unassembled WGS sequence"/>
</dbReference>
<evidence type="ECO:0000313" key="2">
    <source>
        <dbReference type="Proteomes" id="UP000727857"/>
    </source>
</evidence>